<dbReference type="Proteomes" id="UP000574769">
    <property type="component" value="Unassembled WGS sequence"/>
</dbReference>
<evidence type="ECO:0000256" key="1">
    <source>
        <dbReference type="ARBA" id="ARBA00007261"/>
    </source>
</evidence>
<dbReference type="InterPro" id="IPR050361">
    <property type="entry name" value="MPP/UQCRC_Complex"/>
</dbReference>
<feature type="signal peptide" evidence="3">
    <location>
        <begin position="1"/>
        <end position="17"/>
    </location>
</feature>
<dbReference type="InterPro" id="IPR011765">
    <property type="entry name" value="Pept_M16_N"/>
</dbReference>
<dbReference type="AlphaFoldDB" id="A0A7W7ANB2"/>
<comment type="similarity">
    <text evidence="1">Belongs to the peptidase M16 family.</text>
</comment>
<reference evidence="6 7" key="1">
    <citation type="submission" date="2020-08" db="EMBL/GenBank/DDBJ databases">
        <title>Genomic Encyclopedia of Type Strains, Phase IV (KMG-IV): sequencing the most valuable type-strain genomes for metagenomic binning, comparative biology and taxonomic classification.</title>
        <authorList>
            <person name="Goeker M."/>
        </authorList>
    </citation>
    <scope>NUCLEOTIDE SEQUENCE [LARGE SCALE GENOMIC DNA]</scope>
    <source>
        <strain evidence="6 7">DSM 15867</strain>
    </source>
</reference>
<keyword evidence="2" id="KW-0378">Hydrolase</keyword>
<evidence type="ECO:0000256" key="2">
    <source>
        <dbReference type="ARBA" id="ARBA00023049"/>
    </source>
</evidence>
<organism evidence="6 7">
    <name type="scientific">Sphingomonas abaci</name>
    <dbReference type="NCBI Taxonomy" id="237611"/>
    <lineage>
        <taxon>Bacteria</taxon>
        <taxon>Pseudomonadati</taxon>
        <taxon>Pseudomonadota</taxon>
        <taxon>Alphaproteobacteria</taxon>
        <taxon>Sphingomonadales</taxon>
        <taxon>Sphingomonadaceae</taxon>
        <taxon>Sphingomonas</taxon>
    </lineage>
</organism>
<dbReference type="Gene3D" id="3.30.830.10">
    <property type="entry name" value="Metalloenzyme, LuxS/M16 peptidase-like"/>
    <property type="match status" value="4"/>
</dbReference>
<feature type="domain" description="Peptidase M16 C-terminal" evidence="5">
    <location>
        <begin position="665"/>
        <end position="844"/>
    </location>
</feature>
<evidence type="ECO:0000313" key="7">
    <source>
        <dbReference type="Proteomes" id="UP000574769"/>
    </source>
</evidence>
<dbReference type="PANTHER" id="PTHR11851:SF49">
    <property type="entry name" value="MITOCHONDRIAL-PROCESSING PEPTIDASE SUBUNIT ALPHA"/>
    <property type="match status" value="1"/>
</dbReference>
<dbReference type="GO" id="GO:0046872">
    <property type="term" value="F:metal ion binding"/>
    <property type="evidence" value="ECO:0007669"/>
    <property type="project" value="InterPro"/>
</dbReference>
<dbReference type="RefSeq" id="WP_184116634.1">
    <property type="nucleotide sequence ID" value="NZ_JACHNY010000009.1"/>
</dbReference>
<sequence>MTIRIAALAGVAIVALAAPVAAQQQAPAPVATLVKAVDIPYQSFTLPNGLRVIVHTDRKAPIVAVSVWYDVGAKHEPKGKTGFAHLFEHLMFNGSENAPNDFFEPLKQVGATDFNGTTNQDRTNYFETVPTAALDRALFLESDRMGYLLGAVTQAKLDEQRGVVQNEKRQGDNQPYGLVDYKVTAGLLPDTHPYGHDTIGSMADLDAATLDTVKDWFRSHYAPNNAVLVLAGDIDLATAKRLVTKYFGGIPAGPKTAPAVAPVVTLAAPKTETMKDRVAQVMITRNWTVPGLNDPQTRALDVAAGVLGGLSSSRLNTILVKQEKLAVSASAYNWSSAQIGQFGIRVLVRPGVDPALVTKRIDQIVADFLRTGPTADEVRRVATTEAAGRIRGLESVGGFGGKAVTLAQGALFSNDPGFYKTELQQLAAQTPASVKAAADEWLSKPAYTLTVVPGPRDAYEEAKVPPKAEVAPAPETPVKGTRGALPAMGAVGALSFPAVERSRLGNGIELIYAQRTAVPVTQLALSFDAGVAADVPGRLGTQQLALNMLDEGTKTLNSVQIAEARERLGASIDSGFNGDRTQIGLGVPSANLAPALTLFADIVRNPAFAEAEVARVRTQQLAQIGQELTNPSGLAARVMPPLLYGAQSPYSRQQGAGDPQAVAALTRADLIAFQQAWLRPDKAKIFVVSDRPLAEVKAALERTLGDWRAPATPGGVKRFPAAGSDAASPRIVLVDRPDSPQSVIVGGIPTALTGTENLLPVETANDALGGSFLSRLNMDLREDKHWSYGVRGGFRMLEFAAPYSISAPVQADQTGPSVAALRGDIAAFLGPKPMTQVEFDRAIQGGIRSLSGNFETSGAVLSAMQANDLFKRPDNYYATITARYQALTLPELNQAMQKAIDPAKAIWVVVGNAATVKPQLDAIGLPVEVVPAASVASSPEAGAAPKAK</sequence>
<dbReference type="SUPFAM" id="SSF63411">
    <property type="entry name" value="LuxS/MPP-like metallohydrolase"/>
    <property type="match status" value="4"/>
</dbReference>
<feature type="domain" description="Peptidase M16 N-terminal" evidence="4">
    <location>
        <begin position="51"/>
        <end position="174"/>
    </location>
</feature>
<dbReference type="EMBL" id="JACHNY010000009">
    <property type="protein sequence ID" value="MBB4619305.1"/>
    <property type="molecule type" value="Genomic_DNA"/>
</dbReference>
<gene>
    <name evidence="6" type="ORF">GGQ96_003458</name>
</gene>
<comment type="caution">
    <text evidence="6">The sequence shown here is derived from an EMBL/GenBank/DDBJ whole genome shotgun (WGS) entry which is preliminary data.</text>
</comment>
<feature type="domain" description="Peptidase M16 C-terminal" evidence="5">
    <location>
        <begin position="208"/>
        <end position="381"/>
    </location>
</feature>
<feature type="chain" id="PRO_5031145616" evidence="3">
    <location>
        <begin position="18"/>
        <end position="948"/>
    </location>
</feature>
<proteinExistence type="inferred from homology"/>
<dbReference type="InterPro" id="IPR011249">
    <property type="entry name" value="Metalloenz_LuxS/M16"/>
</dbReference>
<evidence type="ECO:0000259" key="4">
    <source>
        <dbReference type="Pfam" id="PF00675"/>
    </source>
</evidence>
<dbReference type="PANTHER" id="PTHR11851">
    <property type="entry name" value="METALLOPROTEASE"/>
    <property type="match status" value="1"/>
</dbReference>
<keyword evidence="3" id="KW-0732">Signal</keyword>
<accession>A0A7W7ANB2</accession>
<keyword evidence="7" id="KW-1185">Reference proteome</keyword>
<name>A0A7W7ANB2_9SPHN</name>
<evidence type="ECO:0000259" key="5">
    <source>
        <dbReference type="Pfam" id="PF05193"/>
    </source>
</evidence>
<feature type="domain" description="Peptidase M16 N-terminal" evidence="4">
    <location>
        <begin position="517"/>
        <end position="625"/>
    </location>
</feature>
<protein>
    <submittedName>
        <fullName evidence="6">Putative Zn-dependent peptidase</fullName>
    </submittedName>
</protein>
<keyword evidence="2" id="KW-0482">Metalloprotease</keyword>
<keyword evidence="2" id="KW-0645">Protease</keyword>
<evidence type="ECO:0000313" key="6">
    <source>
        <dbReference type="EMBL" id="MBB4619305.1"/>
    </source>
</evidence>
<evidence type="ECO:0000256" key="3">
    <source>
        <dbReference type="SAM" id="SignalP"/>
    </source>
</evidence>
<dbReference type="Pfam" id="PF00675">
    <property type="entry name" value="Peptidase_M16"/>
    <property type="match status" value="2"/>
</dbReference>
<dbReference type="Pfam" id="PF05193">
    <property type="entry name" value="Peptidase_M16_C"/>
    <property type="match status" value="2"/>
</dbReference>
<dbReference type="InterPro" id="IPR007863">
    <property type="entry name" value="Peptidase_M16_C"/>
</dbReference>